<reference evidence="3" key="1">
    <citation type="journal article" date="2019" name="Int. J. Syst. Evol. Microbiol.">
        <title>The Global Catalogue of Microorganisms (GCM) 10K type strain sequencing project: providing services to taxonomists for standard genome sequencing and annotation.</title>
        <authorList>
            <consortium name="The Broad Institute Genomics Platform"/>
            <consortium name="The Broad Institute Genome Sequencing Center for Infectious Disease"/>
            <person name="Wu L."/>
            <person name="Ma J."/>
        </authorList>
    </citation>
    <scope>NUCLEOTIDE SEQUENCE [LARGE SCALE GENOMIC DNA]</scope>
    <source>
        <strain evidence="3">CGMCC 4.7144</strain>
    </source>
</reference>
<dbReference type="RefSeq" id="WP_377508608.1">
    <property type="nucleotide sequence ID" value="NZ_JBHSQS010000005.1"/>
</dbReference>
<feature type="transmembrane region" description="Helical" evidence="1">
    <location>
        <begin position="427"/>
        <end position="446"/>
    </location>
</feature>
<feature type="transmembrane region" description="Helical" evidence="1">
    <location>
        <begin position="151"/>
        <end position="173"/>
    </location>
</feature>
<proteinExistence type="predicted"/>
<evidence type="ECO:0000313" key="2">
    <source>
        <dbReference type="EMBL" id="MFC5923583.1"/>
    </source>
</evidence>
<keyword evidence="1" id="KW-0812">Transmembrane</keyword>
<dbReference type="EMBL" id="JBHSQS010000005">
    <property type="protein sequence ID" value="MFC5923583.1"/>
    <property type="molecule type" value="Genomic_DNA"/>
</dbReference>
<evidence type="ECO:0000256" key="1">
    <source>
        <dbReference type="SAM" id="Phobius"/>
    </source>
</evidence>
<comment type="caution">
    <text evidence="2">The sequence shown here is derived from an EMBL/GenBank/DDBJ whole genome shotgun (WGS) entry which is preliminary data.</text>
</comment>
<name>A0ABW1H3Q7_9ACTN</name>
<dbReference type="Proteomes" id="UP001596226">
    <property type="component" value="Unassembled WGS sequence"/>
</dbReference>
<organism evidence="2 3">
    <name type="scientific">Micromonospora vulcania</name>
    <dbReference type="NCBI Taxonomy" id="1441873"/>
    <lineage>
        <taxon>Bacteria</taxon>
        <taxon>Bacillati</taxon>
        <taxon>Actinomycetota</taxon>
        <taxon>Actinomycetes</taxon>
        <taxon>Micromonosporales</taxon>
        <taxon>Micromonosporaceae</taxon>
        <taxon>Micromonospora</taxon>
    </lineage>
</organism>
<keyword evidence="1" id="KW-0472">Membrane</keyword>
<feature type="transmembrane region" description="Helical" evidence="1">
    <location>
        <begin position="52"/>
        <end position="70"/>
    </location>
</feature>
<feature type="transmembrane region" description="Helical" evidence="1">
    <location>
        <begin position="12"/>
        <end position="32"/>
    </location>
</feature>
<feature type="transmembrane region" description="Helical" evidence="1">
    <location>
        <begin position="487"/>
        <end position="507"/>
    </location>
</feature>
<sequence length="537" mass="57134">MTGPETPRDGAPTTLAWLCHPVSLLALALLLVNDHVLKSAFPGVVTGKLSDVAGLVLAPPLVAVLLTLLVPRLPARAAAPAGLVAVGAGFALVKSSGYAAELASSAWTELAGPSLVRADRTDLLTLPALGLAWWSWTRARERPVRYRRARLVRLLVVLPPAVLAVAATSAVHYPYALGTTVLDGHPAISVGSGTVVSPWPENASEGRWSVSDDGGTTWHPATVEEQRRLSDQHSAQQQACVPDEPRRCYRVVAGHLRVEQSDDAGATWQVSWEVSDGKREALARRSPNPGDIRQHFASRELIVYPHANGGYEVLVANGRDGFVRRLTDGGWRREGFLGGARHLGPTDEPPALDDGGPVQRETDLLLAIALALTLGFLVAAVAGHLAIRRAGGRRWWGIAGSLAMLLAGDLLVAVWSREDDVDTVLAVLFFVLPLGALTALVLLIVATKQGASSRWAGWAVGDLLLTAFLAGVPLVGWLNGTPSQTRVAVALALLATVPGLLLAVRLARLVDPPPALHHRVEPPYPAYLPFRNDQPSR</sequence>
<dbReference type="InterPro" id="IPR036278">
    <property type="entry name" value="Sialidase_sf"/>
</dbReference>
<feature type="transmembrane region" description="Helical" evidence="1">
    <location>
        <begin position="364"/>
        <end position="383"/>
    </location>
</feature>
<keyword evidence="1" id="KW-1133">Transmembrane helix</keyword>
<evidence type="ECO:0000313" key="3">
    <source>
        <dbReference type="Proteomes" id="UP001596226"/>
    </source>
</evidence>
<protein>
    <submittedName>
        <fullName evidence="2">Uncharacterized protein</fullName>
    </submittedName>
</protein>
<keyword evidence="3" id="KW-1185">Reference proteome</keyword>
<gene>
    <name evidence="2" type="ORF">ACFQGL_09545</name>
</gene>
<feature type="transmembrane region" description="Helical" evidence="1">
    <location>
        <begin position="455"/>
        <end position="475"/>
    </location>
</feature>
<accession>A0ABW1H3Q7</accession>
<feature type="transmembrane region" description="Helical" evidence="1">
    <location>
        <begin position="395"/>
        <end position="415"/>
    </location>
</feature>
<dbReference type="SUPFAM" id="SSF50939">
    <property type="entry name" value="Sialidases"/>
    <property type="match status" value="1"/>
</dbReference>